<dbReference type="EMBL" id="JAMOKX010000005">
    <property type="protein sequence ID" value="MCL9819873.1"/>
    <property type="molecule type" value="Genomic_DNA"/>
</dbReference>
<dbReference type="RefSeq" id="WP_112058000.1">
    <property type="nucleotide sequence ID" value="NZ_JAMOKV010000010.1"/>
</dbReference>
<proteinExistence type="predicted"/>
<sequence length="72" mass="8413">MTIISQDSQEILVEHCKIASAENLILGIEHSLLSADVEPQRVFFLKVPPEFKKKLYSKDWYWNGTKLEVYED</sequence>
<name>A0ABT0TVB0_9HELI</name>
<reference evidence="1" key="1">
    <citation type="submission" date="2022-06" db="EMBL/GenBank/DDBJ databases">
        <title>Helicobacter colisuis sp. nov.</title>
        <authorList>
            <person name="Papic B."/>
            <person name="Gruntar I."/>
        </authorList>
    </citation>
    <scope>NUCLEOTIDE SEQUENCE</scope>
    <source>
        <strain evidence="1">11154-15</strain>
    </source>
</reference>
<accession>A0ABT0TVB0</accession>
<evidence type="ECO:0000313" key="1">
    <source>
        <dbReference type="EMBL" id="MCL9819873.1"/>
    </source>
</evidence>
<protein>
    <recommendedName>
        <fullName evidence="3">Phage protein</fullName>
    </recommendedName>
</protein>
<keyword evidence="2" id="KW-1185">Reference proteome</keyword>
<gene>
    <name evidence="1" type="ORF">NCR95_06825</name>
</gene>
<evidence type="ECO:0008006" key="3">
    <source>
        <dbReference type="Google" id="ProtNLM"/>
    </source>
</evidence>
<dbReference type="Proteomes" id="UP001057522">
    <property type="component" value="Unassembled WGS sequence"/>
</dbReference>
<evidence type="ECO:0000313" key="2">
    <source>
        <dbReference type="Proteomes" id="UP001057522"/>
    </source>
</evidence>
<organism evidence="1 2">
    <name type="scientific">Helicobacter colisuis</name>
    <dbReference type="NCBI Taxonomy" id="2949739"/>
    <lineage>
        <taxon>Bacteria</taxon>
        <taxon>Pseudomonadati</taxon>
        <taxon>Campylobacterota</taxon>
        <taxon>Epsilonproteobacteria</taxon>
        <taxon>Campylobacterales</taxon>
        <taxon>Helicobacteraceae</taxon>
        <taxon>Helicobacter</taxon>
    </lineage>
</organism>
<comment type="caution">
    <text evidence="1">The sequence shown here is derived from an EMBL/GenBank/DDBJ whole genome shotgun (WGS) entry which is preliminary data.</text>
</comment>